<comment type="caution">
    <text evidence="4">The sequence shown here is derived from an EMBL/GenBank/DDBJ whole genome shotgun (WGS) entry which is preliminary data.</text>
</comment>
<reference evidence="4 5" key="1">
    <citation type="submission" date="2023-12" db="EMBL/GenBank/DDBJ databases">
        <title>Novel species of the genus Arcicella isolated from rivers.</title>
        <authorList>
            <person name="Lu H."/>
        </authorList>
    </citation>
    <scope>NUCLEOTIDE SEQUENCE [LARGE SCALE GENOMIC DNA]</scope>
    <source>
        <strain evidence="4 5">DC25W</strain>
    </source>
</reference>
<evidence type="ECO:0000256" key="3">
    <source>
        <dbReference type="SAM" id="Phobius"/>
    </source>
</evidence>
<keyword evidence="5" id="KW-1185">Reference proteome</keyword>
<name>A0ABU5SEE3_9BACT</name>
<protein>
    <recommendedName>
        <fullName evidence="6">Outer membrane protein beta-barrel domain-containing protein</fullName>
    </recommendedName>
</protein>
<keyword evidence="1" id="KW-0175">Coiled coil</keyword>
<keyword evidence="3" id="KW-0472">Membrane</keyword>
<dbReference type="Proteomes" id="UP001302222">
    <property type="component" value="Unassembled WGS sequence"/>
</dbReference>
<proteinExistence type="predicted"/>
<dbReference type="EMBL" id="JAYGIM010000003">
    <property type="protein sequence ID" value="MEA5425655.1"/>
    <property type="molecule type" value="Genomic_DNA"/>
</dbReference>
<gene>
    <name evidence="4" type="ORF">VB798_03675</name>
</gene>
<feature type="region of interest" description="Disordered" evidence="2">
    <location>
        <begin position="131"/>
        <end position="150"/>
    </location>
</feature>
<evidence type="ECO:0000313" key="5">
    <source>
        <dbReference type="Proteomes" id="UP001302222"/>
    </source>
</evidence>
<evidence type="ECO:0000256" key="2">
    <source>
        <dbReference type="SAM" id="MobiDB-lite"/>
    </source>
</evidence>
<keyword evidence="3" id="KW-0812">Transmembrane</keyword>
<feature type="compositionally biased region" description="Basic and acidic residues" evidence="2">
    <location>
        <begin position="139"/>
        <end position="150"/>
    </location>
</feature>
<evidence type="ECO:0000313" key="4">
    <source>
        <dbReference type="EMBL" id="MEA5425655.1"/>
    </source>
</evidence>
<dbReference type="RefSeq" id="WP_323256094.1">
    <property type="nucleotide sequence ID" value="NZ_JAYGIM010000003.1"/>
</dbReference>
<feature type="transmembrane region" description="Helical" evidence="3">
    <location>
        <begin position="48"/>
        <end position="68"/>
    </location>
</feature>
<organism evidence="4 5">
    <name type="scientific">Arcicella lustrica</name>
    <dbReference type="NCBI Taxonomy" id="2984196"/>
    <lineage>
        <taxon>Bacteria</taxon>
        <taxon>Pseudomonadati</taxon>
        <taxon>Bacteroidota</taxon>
        <taxon>Cytophagia</taxon>
        <taxon>Cytophagales</taxon>
        <taxon>Flectobacillaceae</taxon>
        <taxon>Arcicella</taxon>
    </lineage>
</organism>
<evidence type="ECO:0008006" key="6">
    <source>
        <dbReference type="Google" id="ProtNLM"/>
    </source>
</evidence>
<evidence type="ECO:0000256" key="1">
    <source>
        <dbReference type="SAM" id="Coils"/>
    </source>
</evidence>
<sequence length="477" mass="54100">MNALDNEKDPFEDIFRDKLFDFETEPNDKLWKSIEPQLPANPARKIPYWQMAAVAVLLLLTCIGLYLMPLSISNETENAQVEKTQEKELNKTINSRDLLEKNNKNLNKENKSNIIEENHLQKSDKIVSSTIESNGASEKVQHELSSESKKTTLKEQQNRLKVAGVIPPVNSSNEVQNELADGAKQNNFVNQYSKKYSLNKSNKVNRSAVFSGKYENIDDESANKQSIEATKYLEQRSTLLTSLDAKAYHPFTNHFRTPKIKYRGPKPIVYFKESKPVEWYISAMPLINYYTITANGNDANYVHKIAVNDEADRLGFYTQAGLVFTLSDRFKLRTGLTFTKTNHSFSYQVRTDSLVVQSPDNTTGVDVSFAELKKVYAQSAYYLGTKVDLQYTFLRGESLSHYVNVGVEGAYKINGSNQLNAFANIAYGITRQIGDHAYLFVEPTFSYSLNEQSDSNSLLLIKPNKIGFNIGINFKLK</sequence>
<accession>A0ABU5SEE3</accession>
<keyword evidence="3" id="KW-1133">Transmembrane helix</keyword>
<feature type="coiled-coil region" evidence="1">
    <location>
        <begin position="89"/>
        <end position="116"/>
    </location>
</feature>